<feature type="transmembrane region" description="Helical" evidence="2">
    <location>
        <begin position="177"/>
        <end position="197"/>
    </location>
</feature>
<evidence type="ECO:0000256" key="1">
    <source>
        <dbReference type="SAM" id="MobiDB-lite"/>
    </source>
</evidence>
<name>A0ABP8TMD6_9ACTN</name>
<evidence type="ECO:0000313" key="4">
    <source>
        <dbReference type="Proteomes" id="UP001500212"/>
    </source>
</evidence>
<feature type="transmembrane region" description="Helical" evidence="2">
    <location>
        <begin position="150"/>
        <end position="171"/>
    </location>
</feature>
<feature type="transmembrane region" description="Helical" evidence="2">
    <location>
        <begin position="204"/>
        <end position="222"/>
    </location>
</feature>
<reference evidence="4" key="1">
    <citation type="journal article" date="2019" name="Int. J. Syst. Evol. Microbiol.">
        <title>The Global Catalogue of Microorganisms (GCM) 10K type strain sequencing project: providing services to taxonomists for standard genome sequencing and annotation.</title>
        <authorList>
            <consortium name="The Broad Institute Genomics Platform"/>
            <consortium name="The Broad Institute Genome Sequencing Center for Infectious Disease"/>
            <person name="Wu L."/>
            <person name="Ma J."/>
        </authorList>
    </citation>
    <scope>NUCLEOTIDE SEQUENCE [LARGE SCALE GENOMIC DNA]</scope>
    <source>
        <strain evidence="4">JCM 17938</strain>
    </source>
</reference>
<comment type="caution">
    <text evidence="3">The sequence shown here is derived from an EMBL/GenBank/DDBJ whole genome shotgun (WGS) entry which is preliminary data.</text>
</comment>
<protein>
    <recommendedName>
        <fullName evidence="5">EamA domain-containing protein</fullName>
    </recommendedName>
</protein>
<evidence type="ECO:0008006" key="5">
    <source>
        <dbReference type="Google" id="ProtNLM"/>
    </source>
</evidence>
<feature type="compositionally biased region" description="Basic residues" evidence="1">
    <location>
        <begin position="411"/>
        <end position="425"/>
    </location>
</feature>
<feature type="transmembrane region" description="Helical" evidence="2">
    <location>
        <begin position="285"/>
        <end position="304"/>
    </location>
</feature>
<feature type="transmembrane region" description="Helical" evidence="2">
    <location>
        <begin position="343"/>
        <end position="361"/>
    </location>
</feature>
<evidence type="ECO:0000256" key="2">
    <source>
        <dbReference type="SAM" id="Phobius"/>
    </source>
</evidence>
<gene>
    <name evidence="3" type="ORF">GCM10023195_34990</name>
</gene>
<dbReference type="InterPro" id="IPR037185">
    <property type="entry name" value="EmrE-like"/>
</dbReference>
<keyword evidence="2" id="KW-0472">Membrane</keyword>
<feature type="transmembrane region" description="Helical" evidence="2">
    <location>
        <begin position="228"/>
        <end position="245"/>
    </location>
</feature>
<sequence length="425" mass="45423">MKPENGKEASGRSGGRWRLLFGWLIHHPRRAVRWLLGLAGRSVWLTAGSAFIGASIAARVSGAVLQPLTAGHQLTALQANTLLCLFALPMYGLGLVAGRRRLTEPKLRDAVPDTKRRDQTFSWVLGAVRRFPLVHAALFRMVETEKRHRWVLTILPYLATAFGGAVLSQFIAARMPLATGVAIVTLGPTTMAIALAWKGGDKGLPLFLPLVSAAGAMMFIPWGEHVDIAGVLAAVAGAVVSATGVKTGKSVSNAGVLVKTMALSYAVDLVIGAHSLLMVHWTWRIVLWGIVSGVLCVGGNLLYWISQVQLHCPERLAAAVGSTGPALGALVGFVVLGQAQGPVGLAGICMALVGFFLNATLTGSEDERANEEENHHTRRAARMANARSGVPNTGPGRKRRPGPVEKERPGRPGRRRMRRTSARRD</sequence>
<evidence type="ECO:0000313" key="3">
    <source>
        <dbReference type="EMBL" id="GAA4608824.1"/>
    </source>
</evidence>
<feature type="transmembrane region" description="Helical" evidence="2">
    <location>
        <begin position="257"/>
        <end position="279"/>
    </location>
</feature>
<proteinExistence type="predicted"/>
<keyword evidence="2" id="KW-1133">Transmembrane helix</keyword>
<accession>A0ABP8TMD6</accession>
<dbReference type="Proteomes" id="UP001500212">
    <property type="component" value="Unassembled WGS sequence"/>
</dbReference>
<feature type="transmembrane region" description="Helical" evidence="2">
    <location>
        <begin position="34"/>
        <end position="57"/>
    </location>
</feature>
<keyword evidence="2" id="KW-0812">Transmembrane</keyword>
<dbReference type="SUPFAM" id="SSF103481">
    <property type="entry name" value="Multidrug resistance efflux transporter EmrE"/>
    <property type="match status" value="1"/>
</dbReference>
<feature type="transmembrane region" description="Helical" evidence="2">
    <location>
        <begin position="316"/>
        <end position="337"/>
    </location>
</feature>
<organism evidence="3 4">
    <name type="scientific">Actinoallomurus liliacearum</name>
    <dbReference type="NCBI Taxonomy" id="1080073"/>
    <lineage>
        <taxon>Bacteria</taxon>
        <taxon>Bacillati</taxon>
        <taxon>Actinomycetota</taxon>
        <taxon>Actinomycetes</taxon>
        <taxon>Streptosporangiales</taxon>
        <taxon>Thermomonosporaceae</taxon>
        <taxon>Actinoallomurus</taxon>
    </lineage>
</organism>
<keyword evidence="4" id="KW-1185">Reference proteome</keyword>
<feature type="transmembrane region" description="Helical" evidence="2">
    <location>
        <begin position="77"/>
        <end position="98"/>
    </location>
</feature>
<feature type="region of interest" description="Disordered" evidence="1">
    <location>
        <begin position="366"/>
        <end position="425"/>
    </location>
</feature>
<dbReference type="EMBL" id="BAABHJ010000008">
    <property type="protein sequence ID" value="GAA4608824.1"/>
    <property type="molecule type" value="Genomic_DNA"/>
</dbReference>
<feature type="compositionally biased region" description="Basic and acidic residues" evidence="1">
    <location>
        <begin position="366"/>
        <end position="375"/>
    </location>
</feature>